<evidence type="ECO:0000313" key="6">
    <source>
        <dbReference type="EMBL" id="PXX76158.1"/>
    </source>
</evidence>
<dbReference type="PANTHER" id="PTHR35005">
    <property type="entry name" value="3-DEHYDRO-SCYLLO-INOSOSE HYDROLASE"/>
    <property type="match status" value="1"/>
</dbReference>
<sequence length="242" mass="26729">MKDVYAGNLTSPEFARAVKECKAVILPIGSCEQHGHHMPLDTDNLIGSYLAMETAKRCHCLVMPAINYGQVWSARKFPGTIALSTNTLISIIKEVVISLQSHHVRNIILLAGHNGNSNALKEAARQLLDEYQWENVWYLCAEIDSSLMKLMETPIPCGCVHAGEMETSMLLAIRPDLVHMERATAEFPTLPQDAKYRPVSWEHYIESGSFGDGGKATAEKGKALLESSIQSAVRLINEIIPD</sequence>
<comment type="similarity">
    <text evidence="5">Belongs to the creatininase superfamily.</text>
</comment>
<dbReference type="EMBL" id="QJKH01000014">
    <property type="protein sequence ID" value="PXX76158.1"/>
    <property type="molecule type" value="Genomic_DNA"/>
</dbReference>
<dbReference type="PANTHER" id="PTHR35005:SF1">
    <property type="entry name" value="2-AMINO-5-FORMYLAMINO-6-RIBOSYLAMINOPYRIMIDIN-4(3H)-ONE 5'-MONOPHOSPHATE DEFORMYLASE"/>
    <property type="match status" value="1"/>
</dbReference>
<evidence type="ECO:0000256" key="3">
    <source>
        <dbReference type="ARBA" id="ARBA00022801"/>
    </source>
</evidence>
<dbReference type="GO" id="GO:0016811">
    <property type="term" value="F:hydrolase activity, acting on carbon-nitrogen (but not peptide) bonds, in linear amides"/>
    <property type="evidence" value="ECO:0007669"/>
    <property type="project" value="TreeGrafter"/>
</dbReference>
<keyword evidence="2" id="KW-0479">Metal-binding</keyword>
<keyword evidence="4" id="KW-0862">Zinc</keyword>
<evidence type="ECO:0000256" key="5">
    <source>
        <dbReference type="ARBA" id="ARBA00024029"/>
    </source>
</evidence>
<dbReference type="GO" id="GO:0009231">
    <property type="term" value="P:riboflavin biosynthetic process"/>
    <property type="evidence" value="ECO:0007669"/>
    <property type="project" value="TreeGrafter"/>
</dbReference>
<proteinExistence type="inferred from homology"/>
<organism evidence="6 7">
    <name type="scientific">Dielma fastidiosa</name>
    <dbReference type="NCBI Taxonomy" id="1034346"/>
    <lineage>
        <taxon>Bacteria</taxon>
        <taxon>Bacillati</taxon>
        <taxon>Bacillota</taxon>
        <taxon>Erysipelotrichia</taxon>
        <taxon>Erysipelotrichales</taxon>
        <taxon>Erysipelotrichaceae</taxon>
        <taxon>Dielma</taxon>
    </lineage>
</organism>
<evidence type="ECO:0000256" key="4">
    <source>
        <dbReference type="ARBA" id="ARBA00022833"/>
    </source>
</evidence>
<comment type="caution">
    <text evidence="6">The sequence shown here is derived from an EMBL/GenBank/DDBJ whole genome shotgun (WGS) entry which is preliminary data.</text>
</comment>
<dbReference type="Pfam" id="PF02633">
    <property type="entry name" value="Creatininase"/>
    <property type="match status" value="1"/>
</dbReference>
<dbReference type="InterPro" id="IPR003785">
    <property type="entry name" value="Creatininase/forma_Hydrolase"/>
</dbReference>
<protein>
    <submittedName>
        <fullName evidence="6">Creatinine amidohydrolase</fullName>
    </submittedName>
</protein>
<keyword evidence="3 6" id="KW-0378">Hydrolase</keyword>
<evidence type="ECO:0000256" key="2">
    <source>
        <dbReference type="ARBA" id="ARBA00022723"/>
    </source>
</evidence>
<dbReference type="AlphaFoldDB" id="A0A318KFW6"/>
<dbReference type="Gene3D" id="3.40.50.10310">
    <property type="entry name" value="Creatininase"/>
    <property type="match status" value="1"/>
</dbReference>
<name>A0A318KFW6_9FIRM</name>
<dbReference type="STRING" id="1034346.GCA_000313565_01797"/>
<evidence type="ECO:0000256" key="1">
    <source>
        <dbReference type="ARBA" id="ARBA00001947"/>
    </source>
</evidence>
<keyword evidence="7" id="KW-1185">Reference proteome</keyword>
<evidence type="ECO:0000313" key="7">
    <source>
        <dbReference type="Proteomes" id="UP000247612"/>
    </source>
</evidence>
<gene>
    <name evidence="6" type="ORF">DES51_11412</name>
</gene>
<dbReference type="GO" id="GO:0046872">
    <property type="term" value="F:metal ion binding"/>
    <property type="evidence" value="ECO:0007669"/>
    <property type="project" value="UniProtKB-KW"/>
</dbReference>
<dbReference type="RefSeq" id="WP_022938101.1">
    <property type="nucleotide sequence ID" value="NZ_CABKRQ010000004.1"/>
</dbReference>
<comment type="cofactor">
    <cofactor evidence="1">
        <name>Zn(2+)</name>
        <dbReference type="ChEBI" id="CHEBI:29105"/>
    </cofactor>
</comment>
<reference evidence="6 7" key="1">
    <citation type="submission" date="2018-05" db="EMBL/GenBank/DDBJ databases">
        <title>Genomic Encyclopedia of Type Strains, Phase IV (KMG-IV): sequencing the most valuable type-strain genomes for metagenomic binning, comparative biology and taxonomic classification.</title>
        <authorList>
            <person name="Goeker M."/>
        </authorList>
    </citation>
    <scope>NUCLEOTIDE SEQUENCE [LARGE SCALE GENOMIC DNA]</scope>
    <source>
        <strain evidence="6 7">JC118</strain>
    </source>
</reference>
<dbReference type="InterPro" id="IPR024087">
    <property type="entry name" value="Creatininase-like_sf"/>
</dbReference>
<dbReference type="SUPFAM" id="SSF102215">
    <property type="entry name" value="Creatininase"/>
    <property type="match status" value="1"/>
</dbReference>
<dbReference type="Proteomes" id="UP000247612">
    <property type="component" value="Unassembled WGS sequence"/>
</dbReference>
<accession>A0A318KFW6</accession>
<dbReference type="OrthoDB" id="9801445at2"/>